<sequence length="441" mass="46057">MRRYAPLLAAVVWAVSVPLVWWWGRWLQDQDEVLLLGGAPPFAGLRITEAGWGTLAAVGVAALVLWRGPRLARTLRWGVLLAVGWATALAWTLALGASVRWSDLTEPLTNENDYLPAVPGASADPSGFLATLQSDPMSYPVHVRGHPPGFTLLLAGMDRVGLGGAGWAAALVILAGTSAVVAVALTIRLLGGAAGERTARAAMPAVVLAPSAIWVATSADAFYAGVLAWGTALLAVGTTSRGRARWAAVVGAGLLLGWAPFLSYGLLHMGLVVLAVPIVTRRWWPTVVAGLLVVATLVAWGLAGFWLWDGIAATHEAWSNGKASARPYGYFLVADIVLLGALIGPAGVGGTARWRRLDPATAWLAALAIVAAAAGAFGGFERGEVERVWLPLACWIVPVAGALALGTGTGERPGDGRTWRWWLGAQAATAIAIETLVVTPW</sequence>
<dbReference type="AlphaFoldDB" id="A0A1H1PGA2"/>
<dbReference type="OrthoDB" id="5242248at2"/>
<protein>
    <recommendedName>
        <fullName evidence="4">Dolichyl-phosphate-mannose-protein mannosyltransferase</fullName>
    </recommendedName>
</protein>
<evidence type="ECO:0000313" key="2">
    <source>
        <dbReference type="EMBL" id="SDS10272.1"/>
    </source>
</evidence>
<feature type="transmembrane region" description="Helical" evidence="1">
    <location>
        <begin position="78"/>
        <end position="99"/>
    </location>
</feature>
<feature type="transmembrane region" description="Helical" evidence="1">
    <location>
        <begin position="167"/>
        <end position="187"/>
    </location>
</feature>
<feature type="transmembrane region" description="Helical" evidence="1">
    <location>
        <begin position="328"/>
        <end position="348"/>
    </location>
</feature>
<name>A0A1H1PGA2_9CELL</name>
<dbReference type="eggNOG" id="ENOG502Z9Y5">
    <property type="taxonomic scope" value="Bacteria"/>
</dbReference>
<gene>
    <name evidence="2" type="ORF">SAMN04489860_0800</name>
</gene>
<feature type="transmembrane region" description="Helical" evidence="1">
    <location>
        <begin position="44"/>
        <end position="66"/>
    </location>
</feature>
<feature type="transmembrane region" description="Helical" evidence="1">
    <location>
        <begin position="287"/>
        <end position="308"/>
    </location>
</feature>
<evidence type="ECO:0000313" key="3">
    <source>
        <dbReference type="Proteomes" id="UP000185663"/>
    </source>
</evidence>
<dbReference type="EMBL" id="LT629776">
    <property type="protein sequence ID" value="SDS10272.1"/>
    <property type="molecule type" value="Genomic_DNA"/>
</dbReference>
<feature type="transmembrane region" description="Helical" evidence="1">
    <location>
        <begin position="7"/>
        <end position="24"/>
    </location>
</feature>
<feature type="transmembrane region" description="Helical" evidence="1">
    <location>
        <begin position="199"/>
        <end position="216"/>
    </location>
</feature>
<feature type="transmembrane region" description="Helical" evidence="1">
    <location>
        <begin position="246"/>
        <end position="267"/>
    </location>
</feature>
<dbReference type="Proteomes" id="UP000185663">
    <property type="component" value="Chromosome I"/>
</dbReference>
<evidence type="ECO:0008006" key="4">
    <source>
        <dbReference type="Google" id="ProtNLM"/>
    </source>
</evidence>
<feature type="transmembrane region" description="Helical" evidence="1">
    <location>
        <begin position="360"/>
        <end position="380"/>
    </location>
</feature>
<feature type="transmembrane region" description="Helical" evidence="1">
    <location>
        <begin position="222"/>
        <end position="239"/>
    </location>
</feature>
<dbReference type="RefSeq" id="WP_083371673.1">
    <property type="nucleotide sequence ID" value="NZ_LT629776.1"/>
</dbReference>
<feature type="transmembrane region" description="Helical" evidence="1">
    <location>
        <begin position="387"/>
        <end position="407"/>
    </location>
</feature>
<reference evidence="2 3" key="1">
    <citation type="submission" date="2016-10" db="EMBL/GenBank/DDBJ databases">
        <authorList>
            <person name="de Groot N.N."/>
        </authorList>
    </citation>
    <scope>NUCLEOTIDE SEQUENCE [LARGE SCALE GENOMIC DNA]</scope>
    <source>
        <strain evidence="2 3">DSM 22126</strain>
    </source>
</reference>
<keyword evidence="1" id="KW-0472">Membrane</keyword>
<accession>A0A1H1PGA2</accession>
<keyword evidence="3" id="KW-1185">Reference proteome</keyword>
<keyword evidence="1" id="KW-1133">Transmembrane helix</keyword>
<proteinExistence type="predicted"/>
<organism evidence="2 3">
    <name type="scientific">Paraoerskovia marina</name>
    <dbReference type="NCBI Taxonomy" id="545619"/>
    <lineage>
        <taxon>Bacteria</taxon>
        <taxon>Bacillati</taxon>
        <taxon>Actinomycetota</taxon>
        <taxon>Actinomycetes</taxon>
        <taxon>Micrococcales</taxon>
        <taxon>Cellulomonadaceae</taxon>
        <taxon>Paraoerskovia</taxon>
    </lineage>
</organism>
<dbReference type="STRING" id="545619.SAMN04489860_0800"/>
<keyword evidence="1" id="KW-0812">Transmembrane</keyword>
<evidence type="ECO:0000256" key="1">
    <source>
        <dbReference type="SAM" id="Phobius"/>
    </source>
</evidence>